<gene>
    <name evidence="2" type="ORF">D0Y53_04545</name>
</gene>
<organism evidence="2 3">
    <name type="scientific">Cognatiluteimonas weifangensis</name>
    <dbReference type="NCBI Taxonomy" id="2303539"/>
    <lineage>
        <taxon>Bacteria</taxon>
        <taxon>Pseudomonadati</taxon>
        <taxon>Pseudomonadota</taxon>
        <taxon>Gammaproteobacteria</taxon>
        <taxon>Lysobacterales</taxon>
        <taxon>Lysobacteraceae</taxon>
        <taxon>Cognatiluteimonas</taxon>
    </lineage>
</organism>
<feature type="signal peptide" evidence="1">
    <location>
        <begin position="1"/>
        <end position="22"/>
    </location>
</feature>
<reference evidence="2 3" key="1">
    <citation type="submission" date="2018-08" db="EMBL/GenBank/DDBJ databases">
        <title>Lysobacter weifangensis sp. nov., a new member of the family 'Xanthomonadaceae', isolated from soil in a farmland.</title>
        <authorList>
            <person name="Zhao H."/>
        </authorList>
    </citation>
    <scope>NUCLEOTIDE SEQUENCE [LARGE SCALE GENOMIC DNA]</scope>
    <source>
        <strain evidence="2 3">WF-2</strain>
    </source>
</reference>
<keyword evidence="3" id="KW-1185">Reference proteome</keyword>
<evidence type="ECO:0000313" key="2">
    <source>
        <dbReference type="EMBL" id="RFP61583.1"/>
    </source>
</evidence>
<feature type="chain" id="PRO_5016664411" evidence="1">
    <location>
        <begin position="23"/>
        <end position="224"/>
    </location>
</feature>
<dbReference type="Pfam" id="PF04338">
    <property type="entry name" value="DUF481"/>
    <property type="match status" value="1"/>
</dbReference>
<comment type="caution">
    <text evidence="2">The sequence shown here is derived from an EMBL/GenBank/DDBJ whole genome shotgun (WGS) entry which is preliminary data.</text>
</comment>
<proteinExistence type="predicted"/>
<evidence type="ECO:0000256" key="1">
    <source>
        <dbReference type="SAM" id="SignalP"/>
    </source>
</evidence>
<dbReference type="RefSeq" id="WP_117202007.1">
    <property type="nucleotide sequence ID" value="NZ_JBHTBK010000004.1"/>
</dbReference>
<accession>A0A372DPW3</accession>
<name>A0A372DPW3_9GAMM</name>
<evidence type="ECO:0000313" key="3">
    <source>
        <dbReference type="Proteomes" id="UP000262917"/>
    </source>
</evidence>
<sequence length="224" mass="24321">MFAAWWLAVLVPPVFVQPLPQAADVDAAIADVPAVVALAGGRASLQRPCRSLACLQAGWALPPAPVFAVHAARDPFALPAPLPPAAGGGLYVPASRSDWLGTYGSNWRLGARYGIEAIRQPDTQLRIELGSGYRLQPYVDDGTAGTGPVARGRVDWTQRLGERAQLRQQLQVETGRHDTYLRNSLLLELVLQPNWTLHSRLELRHDSAAADTTTQGTVQLRYAF</sequence>
<dbReference type="Proteomes" id="UP000262917">
    <property type="component" value="Unassembled WGS sequence"/>
</dbReference>
<dbReference type="OrthoDB" id="6057796at2"/>
<dbReference type="AlphaFoldDB" id="A0A372DPW3"/>
<dbReference type="EMBL" id="QVPD01000003">
    <property type="protein sequence ID" value="RFP61583.1"/>
    <property type="molecule type" value="Genomic_DNA"/>
</dbReference>
<protein>
    <submittedName>
        <fullName evidence="2">DUF481 domain-containing protein</fullName>
    </submittedName>
</protein>
<keyword evidence="1" id="KW-0732">Signal</keyword>
<dbReference type="InterPro" id="IPR007433">
    <property type="entry name" value="DUF481"/>
</dbReference>